<evidence type="ECO:0000313" key="2">
    <source>
        <dbReference type="Proteomes" id="UP000030780"/>
    </source>
</evidence>
<evidence type="ECO:0000313" key="1">
    <source>
        <dbReference type="EMBL" id="EMS13840.1"/>
    </source>
</evidence>
<dbReference type="VEuPathDB" id="AmoebaDB:KM1_237870"/>
<name>M7W7V0_ENTHI</name>
<protein>
    <submittedName>
        <fullName evidence="1">Uncharacterized protein</fullName>
    </submittedName>
</protein>
<dbReference type="EMBL" id="KB638107">
    <property type="protein sequence ID" value="EMS13840.1"/>
    <property type="molecule type" value="Genomic_DNA"/>
</dbReference>
<dbReference type="AlphaFoldDB" id="M7W7V0"/>
<gene>
    <name evidence="1" type="ORF">KM1_237870</name>
</gene>
<accession>M7W7V0</accession>
<feature type="non-terminal residue" evidence="1">
    <location>
        <position position="1"/>
    </location>
</feature>
<sequence length="24" mass="2795">SMKIYLVEYRSGDAFLKPNSITFD</sequence>
<reference evidence="1 2" key="1">
    <citation type="submission" date="2013-01" db="EMBL/GenBank/DDBJ databases">
        <authorList>
            <person name="Inman J."/>
            <person name="Zafar N."/>
            <person name="Lorenzi H."/>
            <person name="Caler E."/>
        </authorList>
    </citation>
    <scope>NUCLEOTIDE SEQUENCE [LARGE SCALE GENOMIC DNA]</scope>
    <source>
        <strain evidence="1 2">HM-3:IMSS</strain>
    </source>
</reference>
<proteinExistence type="predicted"/>
<organism evidence="1 2">
    <name type="scientific">Entamoeba histolytica HM-3:IMSS</name>
    <dbReference type="NCBI Taxonomy" id="885315"/>
    <lineage>
        <taxon>Eukaryota</taxon>
        <taxon>Amoebozoa</taxon>
        <taxon>Evosea</taxon>
        <taxon>Archamoebae</taxon>
        <taxon>Mastigamoebida</taxon>
        <taxon>Entamoebidae</taxon>
        <taxon>Entamoeba</taxon>
    </lineage>
</organism>
<dbReference type="Proteomes" id="UP000030780">
    <property type="component" value="Unassembled WGS sequence"/>
</dbReference>